<feature type="transmembrane region" description="Helical" evidence="1">
    <location>
        <begin position="47"/>
        <end position="65"/>
    </location>
</feature>
<dbReference type="GO" id="GO:0052621">
    <property type="term" value="F:diguanylate cyclase activity"/>
    <property type="evidence" value="ECO:0007669"/>
    <property type="project" value="TreeGrafter"/>
</dbReference>
<organism evidence="3 4">
    <name type="scientific">Allomeiothermus silvanus (strain ATCC 700542 / DSM 9946 / NBRC 106475 / NCIMB 13440 / VI-R2)</name>
    <name type="common">Thermus silvanus</name>
    <dbReference type="NCBI Taxonomy" id="526227"/>
    <lineage>
        <taxon>Bacteria</taxon>
        <taxon>Thermotogati</taxon>
        <taxon>Deinococcota</taxon>
        <taxon>Deinococci</taxon>
        <taxon>Thermales</taxon>
        <taxon>Thermaceae</taxon>
        <taxon>Allomeiothermus</taxon>
    </lineage>
</organism>
<accession>D7BE89</accession>
<keyword evidence="1" id="KW-1133">Transmembrane helix</keyword>
<dbReference type="InterPro" id="IPR000160">
    <property type="entry name" value="GGDEF_dom"/>
</dbReference>
<evidence type="ECO:0000313" key="4">
    <source>
        <dbReference type="Proteomes" id="UP000001916"/>
    </source>
</evidence>
<gene>
    <name evidence="3" type="ordered locus">Mesil_3115</name>
</gene>
<dbReference type="InterPro" id="IPR043128">
    <property type="entry name" value="Rev_trsase/Diguanyl_cyclase"/>
</dbReference>
<reference evidence="3 4" key="1">
    <citation type="journal article" date="2010" name="Stand. Genomic Sci.">
        <title>Complete genome sequence of Meiothermus silvanus type strain (VI-R2).</title>
        <authorList>
            <person name="Sikorski J."/>
            <person name="Tindall B.J."/>
            <person name="Lowry S."/>
            <person name="Lucas S."/>
            <person name="Nolan M."/>
            <person name="Copeland A."/>
            <person name="Glavina Del Rio T."/>
            <person name="Tice H."/>
            <person name="Cheng J.F."/>
            <person name="Han C."/>
            <person name="Pitluck S."/>
            <person name="Liolios K."/>
            <person name="Ivanova N."/>
            <person name="Mavromatis K."/>
            <person name="Mikhailova N."/>
            <person name="Pati A."/>
            <person name="Goodwin L."/>
            <person name="Chen A."/>
            <person name="Palaniappan K."/>
            <person name="Land M."/>
            <person name="Hauser L."/>
            <person name="Chang Y.J."/>
            <person name="Jeffries C.D."/>
            <person name="Rohde M."/>
            <person name="Goker M."/>
            <person name="Woyke T."/>
            <person name="Bristow J."/>
            <person name="Eisen J.A."/>
            <person name="Markowitz V."/>
            <person name="Hugenholtz P."/>
            <person name="Kyrpides N.C."/>
            <person name="Klenk H.P."/>
            <person name="Lapidus A."/>
        </authorList>
    </citation>
    <scope>NUCLEOTIDE SEQUENCE [LARGE SCALE GENOMIC DNA]</scope>
    <source>
        <strain evidence="4">ATCC 700542 / DSM 9946 / VI-R2</strain>
    </source>
</reference>
<feature type="domain" description="GGDEF" evidence="2">
    <location>
        <begin position="219"/>
        <end position="348"/>
    </location>
</feature>
<dbReference type="GO" id="GO:0005886">
    <property type="term" value="C:plasma membrane"/>
    <property type="evidence" value="ECO:0007669"/>
    <property type="project" value="TreeGrafter"/>
</dbReference>
<keyword evidence="1" id="KW-0812">Transmembrane</keyword>
<dbReference type="InterPro" id="IPR050469">
    <property type="entry name" value="Diguanylate_Cyclase"/>
</dbReference>
<dbReference type="InterPro" id="IPR029787">
    <property type="entry name" value="Nucleotide_cyclase"/>
</dbReference>
<feature type="transmembrane region" description="Helical" evidence="1">
    <location>
        <begin position="159"/>
        <end position="178"/>
    </location>
</feature>
<feature type="transmembrane region" description="Helical" evidence="1">
    <location>
        <begin position="103"/>
        <end position="122"/>
    </location>
</feature>
<dbReference type="PROSITE" id="PS50887">
    <property type="entry name" value="GGDEF"/>
    <property type="match status" value="1"/>
</dbReference>
<feature type="transmembrane region" description="Helical" evidence="1">
    <location>
        <begin position="129"/>
        <end position="147"/>
    </location>
</feature>
<feature type="transmembrane region" description="Helical" evidence="1">
    <location>
        <begin position="72"/>
        <end position="91"/>
    </location>
</feature>
<dbReference type="STRING" id="526227.Mesil_3115"/>
<name>D7BE89_ALLS1</name>
<dbReference type="EMBL" id="CP002042">
    <property type="protein sequence ID" value="ADH64947.1"/>
    <property type="molecule type" value="Genomic_DNA"/>
</dbReference>
<keyword evidence="1" id="KW-0472">Membrane</keyword>
<dbReference type="PANTHER" id="PTHR45138">
    <property type="entry name" value="REGULATORY COMPONENTS OF SENSORY TRANSDUCTION SYSTEM"/>
    <property type="match status" value="1"/>
</dbReference>
<dbReference type="OrthoDB" id="9759607at2"/>
<dbReference type="SUPFAM" id="SSF55073">
    <property type="entry name" value="Nucleotide cyclase"/>
    <property type="match status" value="1"/>
</dbReference>
<dbReference type="PANTHER" id="PTHR45138:SF9">
    <property type="entry name" value="DIGUANYLATE CYCLASE DGCM-RELATED"/>
    <property type="match status" value="1"/>
</dbReference>
<keyword evidence="4" id="KW-1185">Reference proteome</keyword>
<proteinExistence type="predicted"/>
<dbReference type="Gene3D" id="3.30.70.270">
    <property type="match status" value="1"/>
</dbReference>
<dbReference type="Pfam" id="PF00990">
    <property type="entry name" value="GGDEF"/>
    <property type="match status" value="1"/>
</dbReference>
<dbReference type="Proteomes" id="UP000001916">
    <property type="component" value="Chromosome"/>
</dbReference>
<sequence length="354" mass="38880">MSLEPLSSFNASRRRNGLWLLPLGALASGVAYVLSVVNGTLNPVDAVLSPLLFVGFLLMALLLWLHRISIATVELVAVVLLLVYNLGNLYYVGLSGELSRVGFSASALWSTIIYLLAFLLLSREKAMRVSVAYYVAGLLGGLVSVLLHPPNMSALNSIAQFYLANLAFLALLNVYAQLRENMLIMEQLAHTDHLTRLTNRRGLEPLLKQELQRAERYGLPFAVLLADLDHFKEVNDRHGHAIGDQVLREVAPRLDHNLRQADTVARWGGEEFLILAPTTDLAQAGQLAERLIEVIRSEPVVGSIPVTISIGVSCYRAGDSLESLLQRADEALYRAKALGRNRLELEIVSSPAAK</sequence>
<dbReference type="GO" id="GO:1902201">
    <property type="term" value="P:negative regulation of bacterial-type flagellum-dependent cell motility"/>
    <property type="evidence" value="ECO:0007669"/>
    <property type="project" value="TreeGrafter"/>
</dbReference>
<dbReference type="GO" id="GO:0043709">
    <property type="term" value="P:cell adhesion involved in single-species biofilm formation"/>
    <property type="evidence" value="ECO:0007669"/>
    <property type="project" value="TreeGrafter"/>
</dbReference>
<dbReference type="SMART" id="SM00267">
    <property type="entry name" value="GGDEF"/>
    <property type="match status" value="1"/>
</dbReference>
<evidence type="ECO:0000313" key="3">
    <source>
        <dbReference type="EMBL" id="ADH64947.1"/>
    </source>
</evidence>
<protein>
    <submittedName>
        <fullName evidence="3">Diguanylate cyclase</fullName>
    </submittedName>
</protein>
<feature type="transmembrane region" description="Helical" evidence="1">
    <location>
        <begin position="20"/>
        <end position="41"/>
    </location>
</feature>
<dbReference type="HOGENOM" id="CLU_000445_11_1_0"/>
<dbReference type="AlphaFoldDB" id="D7BE89"/>
<dbReference type="NCBIfam" id="TIGR00254">
    <property type="entry name" value="GGDEF"/>
    <property type="match status" value="1"/>
</dbReference>
<dbReference type="eggNOG" id="COG3706">
    <property type="taxonomic scope" value="Bacteria"/>
</dbReference>
<evidence type="ECO:0000259" key="2">
    <source>
        <dbReference type="PROSITE" id="PS50887"/>
    </source>
</evidence>
<dbReference type="RefSeq" id="WP_013159475.1">
    <property type="nucleotide sequence ID" value="NC_014212.1"/>
</dbReference>
<dbReference type="FunFam" id="3.30.70.270:FF:000001">
    <property type="entry name" value="Diguanylate cyclase domain protein"/>
    <property type="match status" value="1"/>
</dbReference>
<dbReference type="KEGG" id="msv:Mesil_3115"/>
<evidence type="ECO:0000256" key="1">
    <source>
        <dbReference type="SAM" id="Phobius"/>
    </source>
</evidence>
<dbReference type="CDD" id="cd01949">
    <property type="entry name" value="GGDEF"/>
    <property type="match status" value="1"/>
</dbReference>